<evidence type="ECO:0000313" key="4">
    <source>
        <dbReference type="Proteomes" id="UP000198649"/>
    </source>
</evidence>
<evidence type="ECO:0000313" key="3">
    <source>
        <dbReference type="EMBL" id="SFH73417.1"/>
    </source>
</evidence>
<reference evidence="3 4" key="1">
    <citation type="submission" date="2016-10" db="EMBL/GenBank/DDBJ databases">
        <authorList>
            <person name="de Groot N.N."/>
        </authorList>
    </citation>
    <scope>NUCLEOTIDE SEQUENCE [LARGE SCALE GENOMIC DNA]</scope>
    <source>
        <strain evidence="3 4">CGMCC 1.11156</strain>
    </source>
</reference>
<sequence>MRRRATHTLTGALTALLVGMLAGLLPTGPAQARPADTWTVPSAAWVTITGHGYGHGHGMSQYGAEGAARQGLEHGRILDFYYPGTARGTAKGRVTVLVSADTTDDLEVLARPGLTVRDTAGGAPVVLPDNGAGRWRIAVAPNGLDRVSFKTDHWRRWRDLRGQGEFYAGGDPITLVTPSGERPYRGRLRAGAPSAGSSARDTVNDLLMDSYIQGVVPLEIPASWSPEAVRAQAVAARTYASYERLHPKAAHYELCDTTSCQVYGGVAAEHPASNAAVRATAGVILTYDGAPAFTQFASSSGGFTSAGSVPYLAAVEDPYDGWAGNPVHTWSMRIADTAFERAWPTLGDLTGLKVTRRDGNGEWGGRIAAITITGSAGNVVVSGDTLRSVLGLRSTWMTFRVTRR</sequence>
<dbReference type="Pfam" id="PF08486">
    <property type="entry name" value="SpoIID"/>
    <property type="match status" value="1"/>
</dbReference>
<dbReference type="AlphaFoldDB" id="A0A1I3CG01"/>
<dbReference type="Proteomes" id="UP000198649">
    <property type="component" value="Unassembled WGS sequence"/>
</dbReference>
<keyword evidence="1" id="KW-0732">Signal</keyword>
<proteinExistence type="predicted"/>
<dbReference type="PANTHER" id="PTHR30032:SF4">
    <property type="entry name" value="AMIDASE ENHANCER"/>
    <property type="match status" value="1"/>
</dbReference>
<feature type="chain" id="PRO_5011698898" evidence="1">
    <location>
        <begin position="33"/>
        <end position="404"/>
    </location>
</feature>
<dbReference type="RefSeq" id="WP_091110130.1">
    <property type="nucleotide sequence ID" value="NZ_BKAF01000028.1"/>
</dbReference>
<dbReference type="PANTHER" id="PTHR30032">
    <property type="entry name" value="N-ACETYLMURAMOYL-L-ALANINE AMIDASE-RELATED"/>
    <property type="match status" value="1"/>
</dbReference>
<dbReference type="GO" id="GO:0030435">
    <property type="term" value="P:sporulation resulting in formation of a cellular spore"/>
    <property type="evidence" value="ECO:0007669"/>
    <property type="project" value="InterPro"/>
</dbReference>
<dbReference type="InterPro" id="IPR013486">
    <property type="entry name" value="SpoIID/LytB"/>
</dbReference>
<feature type="signal peptide" evidence="1">
    <location>
        <begin position="1"/>
        <end position="32"/>
    </location>
</feature>
<dbReference type="InterPro" id="IPR013693">
    <property type="entry name" value="SpoIID/LytB_N"/>
</dbReference>
<dbReference type="InterPro" id="IPR051922">
    <property type="entry name" value="Bact_Sporulation_Assoc"/>
</dbReference>
<keyword evidence="4" id="KW-1185">Reference proteome</keyword>
<dbReference type="EMBL" id="FOQG01000002">
    <property type="protein sequence ID" value="SFH73417.1"/>
    <property type="molecule type" value="Genomic_DNA"/>
</dbReference>
<name>A0A1I3CG01_9ACTN</name>
<protein>
    <submittedName>
        <fullName evidence="3">SpoIID/LytB domain protein</fullName>
    </submittedName>
</protein>
<organism evidence="3 4">
    <name type="scientific">Nocardioides psychrotolerans</name>
    <dbReference type="NCBI Taxonomy" id="1005945"/>
    <lineage>
        <taxon>Bacteria</taxon>
        <taxon>Bacillati</taxon>
        <taxon>Actinomycetota</taxon>
        <taxon>Actinomycetes</taxon>
        <taxon>Propionibacteriales</taxon>
        <taxon>Nocardioidaceae</taxon>
        <taxon>Nocardioides</taxon>
    </lineage>
</organism>
<accession>A0A1I3CG01</accession>
<dbReference type="OrthoDB" id="9773852at2"/>
<dbReference type="NCBIfam" id="TIGR02669">
    <property type="entry name" value="SpoIID_LytB"/>
    <property type="match status" value="1"/>
</dbReference>
<feature type="domain" description="Sporulation stage II protein D amidase enhancer LytB N-terminal" evidence="2">
    <location>
        <begin position="201"/>
        <end position="287"/>
    </location>
</feature>
<dbReference type="GO" id="GO:0030288">
    <property type="term" value="C:outer membrane-bounded periplasmic space"/>
    <property type="evidence" value="ECO:0007669"/>
    <property type="project" value="TreeGrafter"/>
</dbReference>
<evidence type="ECO:0000259" key="2">
    <source>
        <dbReference type="Pfam" id="PF08486"/>
    </source>
</evidence>
<dbReference type="STRING" id="1005945.SAMN05216561_10245"/>
<gene>
    <name evidence="3" type="ORF">SAMN05216561_10245</name>
</gene>
<evidence type="ECO:0000256" key="1">
    <source>
        <dbReference type="SAM" id="SignalP"/>
    </source>
</evidence>